<keyword evidence="5 13" id="KW-0349">Heme</keyword>
<dbReference type="GO" id="GO:0020037">
    <property type="term" value="F:heme binding"/>
    <property type="evidence" value="ECO:0007669"/>
    <property type="project" value="InterPro"/>
</dbReference>
<evidence type="ECO:0000256" key="9">
    <source>
        <dbReference type="ARBA" id="ARBA00023002"/>
    </source>
</evidence>
<dbReference type="PANTHER" id="PTHR24292">
    <property type="entry name" value="CYTOCHROME P450"/>
    <property type="match status" value="1"/>
</dbReference>
<evidence type="ECO:0000256" key="14">
    <source>
        <dbReference type="RuleBase" id="RU000461"/>
    </source>
</evidence>
<dbReference type="CDD" id="cd11056">
    <property type="entry name" value="CYP6-like"/>
    <property type="match status" value="1"/>
</dbReference>
<dbReference type="Gene3D" id="1.10.630.10">
    <property type="entry name" value="Cytochrome P450"/>
    <property type="match status" value="1"/>
</dbReference>
<organism evidence="16 17">
    <name type="scientific">Cotesia congregata</name>
    <name type="common">Parasitoid wasp</name>
    <name type="synonym">Apanteles congregatus</name>
    <dbReference type="NCBI Taxonomy" id="51543"/>
    <lineage>
        <taxon>Eukaryota</taxon>
        <taxon>Metazoa</taxon>
        <taxon>Ecdysozoa</taxon>
        <taxon>Arthropoda</taxon>
        <taxon>Hexapoda</taxon>
        <taxon>Insecta</taxon>
        <taxon>Pterygota</taxon>
        <taxon>Neoptera</taxon>
        <taxon>Endopterygota</taxon>
        <taxon>Hymenoptera</taxon>
        <taxon>Apocrita</taxon>
        <taxon>Ichneumonoidea</taxon>
        <taxon>Braconidae</taxon>
        <taxon>Microgastrinae</taxon>
        <taxon>Cotesia</taxon>
    </lineage>
</organism>
<dbReference type="Proteomes" id="UP000786811">
    <property type="component" value="Unassembled WGS sequence"/>
</dbReference>
<gene>
    <name evidence="16" type="ORF">HICCMSTLAB_LOCUS3242</name>
</gene>
<keyword evidence="11 14" id="KW-0503">Monooxygenase</keyword>
<keyword evidence="15" id="KW-0812">Transmembrane</keyword>
<evidence type="ECO:0000256" key="5">
    <source>
        <dbReference type="ARBA" id="ARBA00022617"/>
    </source>
</evidence>
<keyword evidence="17" id="KW-1185">Reference proteome</keyword>
<dbReference type="FunFam" id="1.10.630.10:FF:000182">
    <property type="entry name" value="Cytochrome P450 3A4"/>
    <property type="match status" value="1"/>
</dbReference>
<dbReference type="PRINTS" id="PR00385">
    <property type="entry name" value="P450"/>
</dbReference>
<evidence type="ECO:0000256" key="13">
    <source>
        <dbReference type="PIRSR" id="PIRSR602401-1"/>
    </source>
</evidence>
<dbReference type="GO" id="GO:0005789">
    <property type="term" value="C:endoplasmic reticulum membrane"/>
    <property type="evidence" value="ECO:0007669"/>
    <property type="project" value="UniProtKB-SubCell"/>
</dbReference>
<feature type="transmembrane region" description="Helical" evidence="15">
    <location>
        <begin position="5"/>
        <end position="22"/>
    </location>
</feature>
<feature type="binding site" description="axial binding residue" evidence="13">
    <location>
        <position position="447"/>
    </location>
    <ligand>
        <name>heme</name>
        <dbReference type="ChEBI" id="CHEBI:30413"/>
    </ligand>
    <ligandPart>
        <name>Fe</name>
        <dbReference type="ChEBI" id="CHEBI:18248"/>
    </ligandPart>
</feature>
<keyword evidence="10 13" id="KW-0408">Iron</keyword>
<keyword evidence="8" id="KW-0492">Microsome</keyword>
<accession>A0A8J2MCM6</accession>
<reference evidence="16" key="1">
    <citation type="submission" date="2021-04" db="EMBL/GenBank/DDBJ databases">
        <authorList>
            <person name="Chebbi M.A.C M."/>
        </authorList>
    </citation>
    <scope>NUCLEOTIDE SEQUENCE</scope>
</reference>
<dbReference type="SUPFAM" id="SSF48264">
    <property type="entry name" value="Cytochrome P450"/>
    <property type="match status" value="1"/>
</dbReference>
<evidence type="ECO:0000256" key="11">
    <source>
        <dbReference type="ARBA" id="ARBA00023033"/>
    </source>
</evidence>
<name>A0A8J2MCM6_COTCN</name>
<comment type="subcellular location">
    <subcellularLocation>
        <location evidence="3">Endoplasmic reticulum membrane</location>
        <topology evidence="3">Peripheral membrane protein</topology>
    </subcellularLocation>
    <subcellularLocation>
        <location evidence="2">Microsome membrane</location>
        <topology evidence="2">Peripheral membrane protein</topology>
    </subcellularLocation>
</comment>
<evidence type="ECO:0000256" key="15">
    <source>
        <dbReference type="SAM" id="Phobius"/>
    </source>
</evidence>
<dbReference type="Pfam" id="PF00067">
    <property type="entry name" value="p450"/>
    <property type="match status" value="1"/>
</dbReference>
<comment type="similarity">
    <text evidence="4 14">Belongs to the cytochrome P450 family.</text>
</comment>
<evidence type="ECO:0000256" key="10">
    <source>
        <dbReference type="ARBA" id="ARBA00023004"/>
    </source>
</evidence>
<dbReference type="PANTHER" id="PTHR24292:SF104">
    <property type="entry name" value="CYTOCHROME P450 308A1-RELATED"/>
    <property type="match status" value="1"/>
</dbReference>
<evidence type="ECO:0000256" key="1">
    <source>
        <dbReference type="ARBA" id="ARBA00001971"/>
    </source>
</evidence>
<keyword evidence="6 13" id="KW-0479">Metal-binding</keyword>
<comment type="cofactor">
    <cofactor evidence="1 13">
        <name>heme</name>
        <dbReference type="ChEBI" id="CHEBI:30413"/>
    </cofactor>
</comment>
<evidence type="ECO:0000256" key="3">
    <source>
        <dbReference type="ARBA" id="ARBA00004406"/>
    </source>
</evidence>
<evidence type="ECO:0000256" key="4">
    <source>
        <dbReference type="ARBA" id="ARBA00010617"/>
    </source>
</evidence>
<dbReference type="InterPro" id="IPR050476">
    <property type="entry name" value="Insect_CytP450_Detox"/>
</dbReference>
<dbReference type="PRINTS" id="PR00463">
    <property type="entry name" value="EP450I"/>
</dbReference>
<dbReference type="GO" id="GO:0004497">
    <property type="term" value="F:monooxygenase activity"/>
    <property type="evidence" value="ECO:0007669"/>
    <property type="project" value="UniProtKB-KW"/>
</dbReference>
<dbReference type="InterPro" id="IPR002401">
    <property type="entry name" value="Cyt_P450_E_grp-I"/>
</dbReference>
<evidence type="ECO:0000313" key="17">
    <source>
        <dbReference type="Proteomes" id="UP000786811"/>
    </source>
</evidence>
<dbReference type="EMBL" id="CAJNRD030001118">
    <property type="protein sequence ID" value="CAG5081299.1"/>
    <property type="molecule type" value="Genomic_DNA"/>
</dbReference>
<sequence>MTWTVNCLITLALILIITYKYLTRNHNYWKDRGIPTILGALPAFGHMLEVFVLRKNASTKLHEIYKASKASMVGFLDMEKPVLLVRNLELVKTVMLAEFNSFSEHPPLDPAADPLLAMDPFFANGETWKHTRGVFTSAFSSKKLKFIATVARDECEKLVKFINGKFDENGDSGTDVNAKIMFSKFTTQVVANVIFGVDGNALVDVDPPESFRKMMDAIFEVKVSSAIRQNIILSVPFLTKVLKVGFGPSWVYDAFTKTTDEIRQVRKNQSITREDFLQHIIEYEVNNGNKYGDIVAAHAFSFFIEGYETSSMTLSAMAYLISKHLEVQEKMRKEVQELVEKYGEICYDAVNEMNYVEMVILETLRLFPPLGKLQKVCSKEITLEGSDGLRCTLNSGDYVCVSAAGIHRDPEIWSNPDEFNPERFKKDSDERMRKFAFLAFGDGPRMCPGKRMGITQVKAAIATILINYVIKPSEKMVEPVEIDPRYFLNTVVGGFWVKFEHL</sequence>
<evidence type="ECO:0000313" key="16">
    <source>
        <dbReference type="EMBL" id="CAG5081299.1"/>
    </source>
</evidence>
<dbReference type="GO" id="GO:0005506">
    <property type="term" value="F:iron ion binding"/>
    <property type="evidence" value="ECO:0007669"/>
    <property type="project" value="InterPro"/>
</dbReference>
<dbReference type="InterPro" id="IPR017972">
    <property type="entry name" value="Cyt_P450_CS"/>
</dbReference>
<proteinExistence type="inferred from homology"/>
<dbReference type="GO" id="GO:0016705">
    <property type="term" value="F:oxidoreductase activity, acting on paired donors, with incorporation or reduction of molecular oxygen"/>
    <property type="evidence" value="ECO:0007669"/>
    <property type="project" value="InterPro"/>
</dbReference>
<keyword evidence="12 15" id="KW-0472">Membrane</keyword>
<keyword evidence="9 14" id="KW-0560">Oxidoreductase</keyword>
<evidence type="ECO:0000256" key="8">
    <source>
        <dbReference type="ARBA" id="ARBA00022848"/>
    </source>
</evidence>
<dbReference type="PROSITE" id="PS00086">
    <property type="entry name" value="CYTOCHROME_P450"/>
    <property type="match status" value="1"/>
</dbReference>
<evidence type="ECO:0000256" key="2">
    <source>
        <dbReference type="ARBA" id="ARBA00004174"/>
    </source>
</evidence>
<comment type="caution">
    <text evidence="16">The sequence shown here is derived from an EMBL/GenBank/DDBJ whole genome shotgun (WGS) entry which is preliminary data.</text>
</comment>
<keyword evidence="15" id="KW-1133">Transmembrane helix</keyword>
<dbReference type="OrthoDB" id="2789670at2759"/>
<dbReference type="InterPro" id="IPR001128">
    <property type="entry name" value="Cyt_P450"/>
</dbReference>
<evidence type="ECO:0000256" key="7">
    <source>
        <dbReference type="ARBA" id="ARBA00022824"/>
    </source>
</evidence>
<evidence type="ECO:0000256" key="6">
    <source>
        <dbReference type="ARBA" id="ARBA00022723"/>
    </source>
</evidence>
<dbReference type="InterPro" id="IPR036396">
    <property type="entry name" value="Cyt_P450_sf"/>
</dbReference>
<protein>
    <submittedName>
        <fullName evidence="16">CYP336G1</fullName>
    </submittedName>
</protein>
<dbReference type="AlphaFoldDB" id="A0A8J2MCM6"/>
<keyword evidence="7" id="KW-0256">Endoplasmic reticulum</keyword>
<evidence type="ECO:0000256" key="12">
    <source>
        <dbReference type="ARBA" id="ARBA00023136"/>
    </source>
</evidence>